<protein>
    <submittedName>
        <fullName evidence="1">Uncharacterized protein</fullName>
    </submittedName>
</protein>
<accession>A0A5N6IST5</accession>
<dbReference type="EMBL" id="ML732873">
    <property type="protein sequence ID" value="KAB8268283.1"/>
    <property type="molecule type" value="Genomic_DNA"/>
</dbReference>
<evidence type="ECO:0000313" key="2">
    <source>
        <dbReference type="Proteomes" id="UP000326289"/>
    </source>
</evidence>
<proteinExistence type="predicted"/>
<organism evidence="1 2">
    <name type="scientific">Aspergillus minisclerotigenes</name>
    <dbReference type="NCBI Taxonomy" id="656917"/>
    <lineage>
        <taxon>Eukaryota</taxon>
        <taxon>Fungi</taxon>
        <taxon>Dikarya</taxon>
        <taxon>Ascomycota</taxon>
        <taxon>Pezizomycotina</taxon>
        <taxon>Eurotiomycetes</taxon>
        <taxon>Eurotiomycetidae</taxon>
        <taxon>Eurotiales</taxon>
        <taxon>Aspergillaceae</taxon>
        <taxon>Aspergillus</taxon>
        <taxon>Aspergillus subgen. Circumdati</taxon>
    </lineage>
</organism>
<gene>
    <name evidence="1" type="ORF">BDV30DRAFT_243483</name>
</gene>
<reference evidence="1 2" key="1">
    <citation type="submission" date="2019-04" db="EMBL/GenBank/DDBJ databases">
        <title>Fungal friends and foes A comparative genomics study of 23 Aspergillus species from section Flavi.</title>
        <authorList>
            <consortium name="DOE Joint Genome Institute"/>
            <person name="Kjaerbolling I."/>
            <person name="Vesth T.C."/>
            <person name="Frisvad J.C."/>
            <person name="Nybo J.L."/>
            <person name="Theobald S."/>
            <person name="Kildgaard S."/>
            <person name="Petersen T.I."/>
            <person name="Kuo A."/>
            <person name="Sato A."/>
            <person name="Lyhne E.K."/>
            <person name="Kogle M.E."/>
            <person name="Wiebenga A."/>
            <person name="Kun R.S."/>
            <person name="Lubbers R.J."/>
            <person name="Makela M.R."/>
            <person name="Barry K."/>
            <person name="Chovatia M."/>
            <person name="Clum A."/>
            <person name="Daum C."/>
            <person name="Haridas S."/>
            <person name="He G."/>
            <person name="LaButti K."/>
            <person name="Lipzen A."/>
            <person name="Mondo S."/>
            <person name="Pangilinan J."/>
            <person name="Riley R."/>
            <person name="Salamov A."/>
            <person name="Simmons B.A."/>
            <person name="Magnuson J.K."/>
            <person name="Henrissat B."/>
            <person name="Mortensen U.H."/>
            <person name="Larsen T.O."/>
            <person name="De vries R.P."/>
            <person name="Grigoriev I.V."/>
            <person name="Machida M."/>
            <person name="Baker S.E."/>
            <person name="Andersen M.R."/>
        </authorList>
    </citation>
    <scope>NUCLEOTIDE SEQUENCE [LARGE SCALE GENOMIC DNA]</scope>
    <source>
        <strain evidence="1 2">CBS 117635</strain>
    </source>
</reference>
<keyword evidence="2" id="KW-1185">Reference proteome</keyword>
<dbReference type="Proteomes" id="UP000326289">
    <property type="component" value="Unassembled WGS sequence"/>
</dbReference>
<evidence type="ECO:0000313" key="1">
    <source>
        <dbReference type="EMBL" id="KAB8268283.1"/>
    </source>
</evidence>
<sequence length="128" mass="13936">MMGYEAQVSQVLNNVATRLVLPINSAAIAYAMHRAPYMFSVLNSLFIYNLKTNIEALTLQTNAQDIAEIGTGYSFDAGFLHNLTSIVGKPPRGSGHATDIAGLGYFDYIQGMQPIKSHQGELNVAWKA</sequence>
<name>A0A5N6IST5_9EURO</name>
<dbReference type="AlphaFoldDB" id="A0A5N6IST5"/>